<sequence length="415" mass="47403">MKQGKFEIYVFADWKGMTEAKLMGVLSAHYGKGKKAFGFEYDKEWIQSETQRLIDPDIQFFSGAQFANNKENFGVFLDSMPDTWGRTLMKRKSAQQARENGEKAQTLYDIDYLLGVYDKTRMGALRFKTSLDGLFLDDDINNSTPPWSSIRELQAAAKNLEDDENVNVKKWLAILMAPGSSLGGARPKANIEDENGDLWIAKFPSKNDTIDKGAWEFLAFQLAVNCGIEMSECKIEKITGKYHTFFTKRFDREGKQRIHFSSAMTMTGNNEESLRFSTASYLEIAEFVMNNGANINENLHQLWRRIVFNICISNTDDHLRNHGFILTEKGWILSPAYDLNPSIEKDGLSLNIDMDDNSLDLELAKSVGIYFRLNDSEMNAIILEIKNAVSNWQKIAFEIGISRAEQELMQHAFRF</sequence>
<dbReference type="OrthoDB" id="9805913at2"/>
<feature type="domain" description="HipA-like C-terminal" evidence="4">
    <location>
        <begin position="180"/>
        <end position="392"/>
    </location>
</feature>
<keyword evidence="6" id="KW-1185">Reference proteome</keyword>
<dbReference type="PANTHER" id="PTHR37419">
    <property type="entry name" value="SERINE/THREONINE-PROTEIN KINASE TOXIN HIPA"/>
    <property type="match status" value="1"/>
</dbReference>
<comment type="caution">
    <text evidence="5">The sequence shown here is derived from an EMBL/GenBank/DDBJ whole genome shotgun (WGS) entry which is preliminary data.</text>
</comment>
<evidence type="ECO:0000259" key="4">
    <source>
        <dbReference type="Pfam" id="PF07804"/>
    </source>
</evidence>
<proteinExistence type="inferred from homology"/>
<dbReference type="InterPro" id="IPR012893">
    <property type="entry name" value="HipA-like_C"/>
</dbReference>
<evidence type="ECO:0000256" key="3">
    <source>
        <dbReference type="ARBA" id="ARBA00022777"/>
    </source>
</evidence>
<dbReference type="GO" id="GO:0004674">
    <property type="term" value="F:protein serine/threonine kinase activity"/>
    <property type="evidence" value="ECO:0007669"/>
    <property type="project" value="TreeGrafter"/>
</dbReference>
<keyword evidence="2" id="KW-0808">Transferase</keyword>
<keyword evidence="3" id="KW-0418">Kinase</keyword>
<organism evidence="5 6">
    <name type="scientific">Kaistella jeonii</name>
    <dbReference type="NCBI Taxonomy" id="266749"/>
    <lineage>
        <taxon>Bacteria</taxon>
        <taxon>Pseudomonadati</taxon>
        <taxon>Bacteroidota</taxon>
        <taxon>Flavobacteriia</taxon>
        <taxon>Flavobacteriales</taxon>
        <taxon>Weeksellaceae</taxon>
        <taxon>Chryseobacterium group</taxon>
        <taxon>Kaistella</taxon>
    </lineage>
</organism>
<protein>
    <submittedName>
        <fullName evidence="5">Toxin HipA</fullName>
    </submittedName>
</protein>
<dbReference type="RefSeq" id="WP_039348621.1">
    <property type="nucleotide sequence ID" value="NZ_FOLA01000003.1"/>
</dbReference>
<name>A0A0C1CYY0_9FLAO</name>
<dbReference type="InterPro" id="IPR052028">
    <property type="entry name" value="HipA_Ser/Thr_kinase"/>
</dbReference>
<evidence type="ECO:0000313" key="5">
    <source>
        <dbReference type="EMBL" id="KIA89606.1"/>
    </source>
</evidence>
<dbReference type="Pfam" id="PF07804">
    <property type="entry name" value="HipA_C"/>
    <property type="match status" value="1"/>
</dbReference>
<dbReference type="PANTHER" id="PTHR37419:SF8">
    <property type="entry name" value="TOXIN YJJJ"/>
    <property type="match status" value="1"/>
</dbReference>
<dbReference type="EMBL" id="JSYL01000002">
    <property type="protein sequence ID" value="KIA89606.1"/>
    <property type="molecule type" value="Genomic_DNA"/>
</dbReference>
<dbReference type="Proteomes" id="UP000031473">
    <property type="component" value="Unassembled WGS sequence"/>
</dbReference>
<dbReference type="AlphaFoldDB" id="A0A0C1CYY0"/>
<evidence type="ECO:0000256" key="2">
    <source>
        <dbReference type="ARBA" id="ARBA00022679"/>
    </source>
</evidence>
<evidence type="ECO:0000313" key="6">
    <source>
        <dbReference type="Proteomes" id="UP000031473"/>
    </source>
</evidence>
<dbReference type="STRING" id="266749.SAMN05421876_103311"/>
<reference evidence="5 6" key="1">
    <citation type="submission" date="2014-10" db="EMBL/GenBank/DDBJ databases">
        <title>Kaistella jeonii genome.</title>
        <authorList>
            <person name="Clayton J.T."/>
            <person name="Newman J.D."/>
        </authorList>
    </citation>
    <scope>NUCLEOTIDE SEQUENCE [LARGE SCALE GENOMIC DNA]</scope>
    <source>
        <strain evidence="5 6">DSM 17048</strain>
    </source>
</reference>
<dbReference type="Gene3D" id="1.10.1070.20">
    <property type="match status" value="1"/>
</dbReference>
<gene>
    <name evidence="5" type="ORF">OA86_02945</name>
</gene>
<dbReference type="GO" id="GO:0005829">
    <property type="term" value="C:cytosol"/>
    <property type="evidence" value="ECO:0007669"/>
    <property type="project" value="TreeGrafter"/>
</dbReference>
<comment type="similarity">
    <text evidence="1">Belongs to the HipA Ser/Thr kinase family.</text>
</comment>
<accession>A0A0C1CYY0</accession>
<evidence type="ECO:0000256" key="1">
    <source>
        <dbReference type="ARBA" id="ARBA00010164"/>
    </source>
</evidence>